<name>A0A2I7YV06_EISFE</name>
<evidence type="ECO:0000313" key="5">
    <source>
        <dbReference type="EMBL" id="AUS83916.1"/>
    </source>
</evidence>
<dbReference type="InterPro" id="IPR001199">
    <property type="entry name" value="Cyt_B5-like_heme/steroid-bd"/>
</dbReference>
<keyword evidence="3" id="KW-1133">Transmembrane helix</keyword>
<feature type="transmembrane region" description="Helical" evidence="3">
    <location>
        <begin position="20"/>
        <end position="42"/>
    </location>
</feature>
<reference evidence="5" key="1">
    <citation type="journal article" date="2017" name="Ecotoxicol. Environ. Saf.">
        <title>Endocrine disruptors in soil: Effects of bisphenol A on gene expression of the earthworm Eisenia fetida.</title>
        <authorList>
            <person name="Novo M."/>
            <person name="Verdu I."/>
            <person name="Trigo D."/>
            <person name="Martinez-Guitarte J.L."/>
        </authorList>
    </citation>
    <scope>NUCLEOTIDE SEQUENCE</scope>
</reference>
<feature type="domain" description="Cytochrome b5 heme-binding" evidence="4">
    <location>
        <begin position="69"/>
        <end position="168"/>
    </location>
</feature>
<organism evidence="5">
    <name type="scientific">Eisenia fetida</name>
    <name type="common">Red wiggler worm</name>
    <dbReference type="NCBI Taxonomy" id="6396"/>
    <lineage>
        <taxon>Eukaryota</taxon>
        <taxon>Metazoa</taxon>
        <taxon>Spiralia</taxon>
        <taxon>Lophotrochozoa</taxon>
        <taxon>Annelida</taxon>
        <taxon>Clitellata</taxon>
        <taxon>Oligochaeta</taxon>
        <taxon>Crassiclitellata</taxon>
        <taxon>Lumbricina</taxon>
        <taxon>Lumbricidae</taxon>
        <taxon>Lumbricinae</taxon>
        <taxon>Eisenia</taxon>
    </lineage>
</organism>
<proteinExistence type="evidence at transcript level"/>
<evidence type="ECO:0000256" key="3">
    <source>
        <dbReference type="SAM" id="Phobius"/>
    </source>
</evidence>
<evidence type="ECO:0000256" key="2">
    <source>
        <dbReference type="SAM" id="MobiDB-lite"/>
    </source>
</evidence>
<dbReference type="SUPFAM" id="SSF55856">
    <property type="entry name" value="Cytochrome b5-like heme/steroid binding domain"/>
    <property type="match status" value="1"/>
</dbReference>
<protein>
    <submittedName>
        <fullName evidence="5">Membrane associated progesterone receptor</fullName>
    </submittedName>
</protein>
<dbReference type="FunFam" id="3.10.120.10:FF:000003">
    <property type="entry name" value="membrane-associated progesterone receptor component 1"/>
    <property type="match status" value="1"/>
</dbReference>
<feature type="compositionally biased region" description="Basic and acidic residues" evidence="2">
    <location>
        <begin position="168"/>
        <end position="184"/>
    </location>
</feature>
<dbReference type="AlphaFoldDB" id="A0A2I7YV06"/>
<dbReference type="EMBL" id="MF324871">
    <property type="protein sequence ID" value="AUS83916.1"/>
    <property type="molecule type" value="mRNA"/>
</dbReference>
<feature type="region of interest" description="Disordered" evidence="2">
    <location>
        <begin position="168"/>
        <end position="216"/>
    </location>
</feature>
<dbReference type="GO" id="GO:0016020">
    <property type="term" value="C:membrane"/>
    <property type="evidence" value="ECO:0007669"/>
    <property type="project" value="TreeGrafter"/>
</dbReference>
<accession>A0A2I7YV06</accession>
<sequence length="216" mass="23864">METKGAPTEDLSSGGFLSKFLSDLVDSPVNLALLGVCGYLLYRVLKGRRPDDAPYVPDESLPPLPKRDMTVEEIRPYDGKQPDGRILMAVNGKVFDVTRGKKFYGPDGPYGIFAGRDASRGLATFALSEEVLKDGYDDLSDLSPMEMDSVREWETQFMMKYDCIGKLIKPEPEEKPEDGEKEKVSSVTEKAVGDEVHSETTPEETSEGDVKKPSSE</sequence>
<dbReference type="SMART" id="SM01117">
    <property type="entry name" value="Cyt-b5"/>
    <property type="match status" value="1"/>
</dbReference>
<keyword evidence="3" id="KW-0472">Membrane</keyword>
<dbReference type="PANTHER" id="PTHR10281">
    <property type="entry name" value="MEMBRANE-ASSOCIATED PROGESTERONE RECEPTOR COMPONENT-RELATED"/>
    <property type="match status" value="1"/>
</dbReference>
<dbReference type="InterPro" id="IPR050577">
    <property type="entry name" value="MAPR/NEUFC/NENF-like"/>
</dbReference>
<dbReference type="InterPro" id="IPR036400">
    <property type="entry name" value="Cyt_B5-like_heme/steroid_sf"/>
</dbReference>
<feature type="compositionally biased region" description="Basic and acidic residues" evidence="2">
    <location>
        <begin position="191"/>
        <end position="200"/>
    </location>
</feature>
<dbReference type="Gene3D" id="3.10.120.10">
    <property type="entry name" value="Cytochrome b5-like heme/steroid binding domain"/>
    <property type="match status" value="1"/>
</dbReference>
<dbReference type="GO" id="GO:0005783">
    <property type="term" value="C:endoplasmic reticulum"/>
    <property type="evidence" value="ECO:0007669"/>
    <property type="project" value="TreeGrafter"/>
</dbReference>
<evidence type="ECO:0000259" key="4">
    <source>
        <dbReference type="SMART" id="SM01117"/>
    </source>
</evidence>
<keyword evidence="5" id="KW-0675">Receptor</keyword>
<comment type="similarity">
    <text evidence="1">Belongs to the cytochrome b5 family. MAPR subfamily.</text>
</comment>
<evidence type="ECO:0000256" key="1">
    <source>
        <dbReference type="ARBA" id="ARBA00038357"/>
    </source>
</evidence>
<dbReference type="PANTHER" id="PTHR10281:SF106">
    <property type="entry name" value="IP06960P-RELATED"/>
    <property type="match status" value="1"/>
</dbReference>
<dbReference type="Pfam" id="PF00173">
    <property type="entry name" value="Cyt-b5"/>
    <property type="match status" value="1"/>
</dbReference>
<keyword evidence="3" id="KW-0812">Transmembrane</keyword>